<reference evidence="3" key="1">
    <citation type="submission" date="2020-02" db="EMBL/GenBank/DDBJ databases">
        <title>Genomic and physiological characterization of two novel Nitrospinaceae genera.</title>
        <authorList>
            <person name="Mueller A.J."/>
            <person name="Jung M.-Y."/>
            <person name="Strachan C.R."/>
            <person name="Herbold C.W."/>
            <person name="Kirkegaard R.H."/>
            <person name="Daims H."/>
        </authorList>
    </citation>
    <scope>NUCLEOTIDE SEQUENCE [LARGE SCALE GENOMIC DNA]</scope>
</reference>
<sequence>MNRAIPKHRFMRQEGMALATSLILLVVLAALALGGIKWAAQDISRTKDYTKSRKAVYLAEAGIHRAVSYFNYDGSGNSPGEVSNGFDDEVDGSNWPAGTFTNISLGGGTYTVTIADNNDNDGNTADDVDNTVVLTATGTADGISKTIEVVLTRTLYKGNHAIATDGDLTVSGNPSVTGSSGSAHSNADLTLSGSPSISQSATASGTYTAGGSPTVGGATASGAPVESIPVPTISDYKSLSEYVLGADGVVRDGAGTTIHNTSTDDNFRTGVGPCGSHNKGWGYDAGPPVEWDLGDSCGFPGNYYIEGNVSISGAGSAGSPFEITVIAEGHIVTSGGPELTNRKLASDPVEIQNIFMMAGTDIDMGGNPTNAIEGMIYAGEQIEFSGNPTINGFVLAADASATDSRVTANLLSGNPNINYNGGGVAPFLSNKVTILSWQET</sequence>
<dbReference type="KEGG" id="nva:G3M78_03480"/>
<dbReference type="EMBL" id="CP048620">
    <property type="protein sequence ID" value="QPJ64507.1"/>
    <property type="molecule type" value="Genomic_DNA"/>
</dbReference>
<dbReference type="Proteomes" id="UP000594464">
    <property type="component" value="Chromosome"/>
</dbReference>
<feature type="region of interest" description="Disordered" evidence="1">
    <location>
        <begin position="164"/>
        <end position="208"/>
    </location>
</feature>
<name>A0A7T0C182_9BACT</name>
<evidence type="ECO:0008006" key="4">
    <source>
        <dbReference type="Google" id="ProtNLM"/>
    </source>
</evidence>
<dbReference type="AlphaFoldDB" id="A0A7T0C182"/>
<proteinExistence type="predicted"/>
<accession>A0A7T0C182</accession>
<feature type="compositionally biased region" description="Polar residues" evidence="1">
    <location>
        <begin position="170"/>
        <end position="208"/>
    </location>
</feature>
<evidence type="ECO:0000256" key="1">
    <source>
        <dbReference type="SAM" id="MobiDB-lite"/>
    </source>
</evidence>
<protein>
    <recommendedName>
        <fullName evidence="4">Type 4 fimbrial biogenesis protein PilX N-terminal domain-containing protein</fullName>
    </recommendedName>
</protein>
<evidence type="ECO:0000313" key="3">
    <source>
        <dbReference type="Proteomes" id="UP000594464"/>
    </source>
</evidence>
<organism evidence="2 3">
    <name type="scientific">Candidatus Nitrohelix vancouverensis</name>
    <dbReference type="NCBI Taxonomy" id="2705534"/>
    <lineage>
        <taxon>Bacteria</taxon>
        <taxon>Pseudomonadati</taxon>
        <taxon>Nitrospinota/Tectimicrobiota group</taxon>
        <taxon>Nitrospinota</taxon>
        <taxon>Nitrospinia</taxon>
        <taxon>Nitrospinales</taxon>
        <taxon>Nitrospinaceae</taxon>
        <taxon>Candidatus Nitrohelix</taxon>
    </lineage>
</organism>
<evidence type="ECO:0000313" key="2">
    <source>
        <dbReference type="EMBL" id="QPJ64507.1"/>
    </source>
</evidence>
<gene>
    <name evidence="2" type="ORF">G3M78_03480</name>
</gene>